<proteinExistence type="predicted"/>
<feature type="compositionally biased region" description="Basic and acidic residues" evidence="1">
    <location>
        <begin position="83"/>
        <end position="93"/>
    </location>
</feature>
<dbReference type="STRING" id="1214101.BN159_1919"/>
<evidence type="ECO:0000256" key="1">
    <source>
        <dbReference type="SAM" id="MobiDB-lite"/>
    </source>
</evidence>
<sequence length="104" mass="11690">MFVQWMKEGTDTTSERGATMTGVDPSRLDDQQLMKELETIHRTRHDALLYGSTDALRTHNVRMAELEGEYLRRNPRRPVAAGRTREGARDRGCQDTADTATPGG</sequence>
<dbReference type="InterPro" id="IPR046156">
    <property type="entry name" value="DUF6158"/>
</dbReference>
<feature type="region of interest" description="Disordered" evidence="1">
    <location>
        <begin position="1"/>
        <end position="25"/>
    </location>
</feature>
<dbReference type="AlphaFoldDB" id="K4QZ32"/>
<reference evidence="2 3" key="1">
    <citation type="journal article" date="2012" name="J. Bacteriol.">
        <title>Genome sequence of the bacterium Streptomyces davawensis JCM 4913 and heterologous production of the unique antibiotic roseoflavin.</title>
        <authorList>
            <person name="Jankowitsch F."/>
            <person name="Schwarz J."/>
            <person name="Ruckert C."/>
            <person name="Gust B."/>
            <person name="Szczepanowski R."/>
            <person name="Blom J."/>
            <person name="Pelzer S."/>
            <person name="Kalinowski J."/>
            <person name="Mack M."/>
        </authorList>
    </citation>
    <scope>NUCLEOTIDE SEQUENCE [LARGE SCALE GENOMIC DNA]</scope>
    <source>
        <strain evidence="3">DSM 101723 / JCM 4913 / KCC S-0913 / 768</strain>
    </source>
</reference>
<organism evidence="2 3">
    <name type="scientific">Streptomyces davaonensis (strain DSM 101723 / JCM 4913 / KCC S-0913 / 768)</name>
    <dbReference type="NCBI Taxonomy" id="1214101"/>
    <lineage>
        <taxon>Bacteria</taxon>
        <taxon>Bacillati</taxon>
        <taxon>Actinomycetota</taxon>
        <taxon>Actinomycetes</taxon>
        <taxon>Kitasatosporales</taxon>
        <taxon>Streptomycetaceae</taxon>
        <taxon>Streptomyces</taxon>
    </lineage>
</organism>
<dbReference type="KEGG" id="sdv:BN159_1919"/>
<keyword evidence="3" id="KW-1185">Reference proteome</keyword>
<evidence type="ECO:0000313" key="2">
    <source>
        <dbReference type="EMBL" id="CCK26298.1"/>
    </source>
</evidence>
<accession>K4QZ32</accession>
<evidence type="ECO:0000313" key="3">
    <source>
        <dbReference type="Proteomes" id="UP000008043"/>
    </source>
</evidence>
<name>K4QZ32_STRDJ</name>
<gene>
    <name evidence="2" type="ORF">BN159_1919</name>
</gene>
<dbReference type="Pfam" id="PF19655">
    <property type="entry name" value="DUF6158"/>
    <property type="match status" value="1"/>
</dbReference>
<feature type="region of interest" description="Disordered" evidence="1">
    <location>
        <begin position="73"/>
        <end position="104"/>
    </location>
</feature>
<dbReference type="Proteomes" id="UP000008043">
    <property type="component" value="Chromosome"/>
</dbReference>
<dbReference type="eggNOG" id="ENOG5032Y7X">
    <property type="taxonomic scope" value="Bacteria"/>
</dbReference>
<dbReference type="EMBL" id="HE971709">
    <property type="protein sequence ID" value="CCK26298.1"/>
    <property type="molecule type" value="Genomic_DNA"/>
</dbReference>
<dbReference type="RefSeq" id="WP_015656692.1">
    <property type="nucleotide sequence ID" value="NC_020504.1"/>
</dbReference>
<protein>
    <submittedName>
        <fullName evidence="2">Uncharacterized protein</fullName>
    </submittedName>
</protein>
<dbReference type="HOGENOM" id="CLU_179200_1_0_11"/>
<dbReference type="PATRIC" id="fig|1214101.3.peg.1948"/>